<evidence type="ECO:0000259" key="7">
    <source>
        <dbReference type="Pfam" id="PF16355"/>
    </source>
</evidence>
<name>A0ABX2I4B7_BLAHA</name>
<dbReference type="InterPro" id="IPR006104">
    <property type="entry name" value="Glyco_hydro_2_N"/>
</dbReference>
<comment type="similarity">
    <text evidence="1">Belongs to the glycosyl hydrolase 2 family.</text>
</comment>
<dbReference type="RefSeq" id="WP_173748149.1">
    <property type="nucleotide sequence ID" value="NZ_JAAITA010000003.1"/>
</dbReference>
<dbReference type="InterPro" id="IPR032311">
    <property type="entry name" value="DUF4982"/>
</dbReference>
<dbReference type="InterPro" id="IPR040605">
    <property type="entry name" value="Glyco_hydro2_dom5"/>
</dbReference>
<evidence type="ECO:0000259" key="4">
    <source>
        <dbReference type="Pfam" id="PF00703"/>
    </source>
</evidence>
<dbReference type="InterPro" id="IPR017853">
    <property type="entry name" value="GH"/>
</dbReference>
<evidence type="ECO:0000259" key="5">
    <source>
        <dbReference type="Pfam" id="PF02836"/>
    </source>
</evidence>
<evidence type="ECO:0000259" key="8">
    <source>
        <dbReference type="Pfam" id="PF18565"/>
    </source>
</evidence>
<gene>
    <name evidence="9" type="ORF">G5A70_03675</name>
</gene>
<dbReference type="InterPro" id="IPR008979">
    <property type="entry name" value="Galactose-bd-like_sf"/>
</dbReference>
<dbReference type="InterPro" id="IPR006103">
    <property type="entry name" value="Glyco_hydro_2_cat"/>
</dbReference>
<protein>
    <submittedName>
        <fullName evidence="9">DUF4982 domain-containing protein</fullName>
    </submittedName>
</protein>
<feature type="domain" description="DUF4982" evidence="7">
    <location>
        <begin position="577"/>
        <end position="639"/>
    </location>
</feature>
<dbReference type="Pfam" id="PF02837">
    <property type="entry name" value="Glyco_hydro_2_N"/>
    <property type="match status" value="1"/>
</dbReference>
<feature type="domain" description="Glycoside hydrolase family 2 immunoglobulin-like beta-sandwich" evidence="4">
    <location>
        <begin position="164"/>
        <end position="251"/>
    </location>
</feature>
<accession>A0ABX2I4B7</accession>
<proteinExistence type="inferred from homology"/>
<sequence>MRLFNDNWEFSKQPLHTSLEEMETRKEDFQPVGIPHDWLIYQAQDLYEDGTGWYRKQFSWEKKEGEQVVLRFDGIYMDSTLYVNKKEVCQWKYGYSTFEVEITEFLQNGENELLVSANFQAPNSRWYSGAGIYRDVWLKTRGREHLVSDGIYFSGKLLENNCWNVEIETEIVGRNLTLDYALRRKGTEAWSMLTGNEKSTEADKESKVLFQCTVQDPAVWDIAHPHCYELRVRLKRDEEILDSQIQTVGFRTLGFNPDKGFLLNGRKVKLQGVCEHHDLGCLGAAYHSQAMRRKFEILKDMGVNAVRTSHNMPAPDLMEMADEMGILIVSESFDMWESSKTPYDYARFFPQWYERDIKSWVKRDRNHPSLILWSIGNEIYDTHISEKGQEWTRILMDEVEKYDPKKNAAITIGSNYMPWENAQKCADIVKIAGYNYGEKYYDKHHAEHPDWILYGSETGSIVQSRGIYHFPYQQSVLADEDEQCSSLGNSTTSWGAESTEACLLAERDHEFSCGQFVWTGFDYIGEPTPYHTRNSYFGQIDTAGFPKDAYYIYQAGWTDYRENPMVHIFPYWDFNEGQFIDLRVCSNAPVVEVFFNGKTQGTFSIDHEHGTDLTGHWQLPYKEGEICAIACDETGKIIAKEVRYSFGEGTELCVKCDREELKANGEDLLFAEISVKDKNGYPVENANNRVHISVEGAGALAGTDNGDSTDTDGYKDYSRRLFSGKLLAVCKAGCEPGVLKLTVTAPGLKPAVVSIPVVQAEVREGISPLAYLAGEDLTKEKPVPIEEIPVRNIRMVSSNGLHLYAENLETEVQAYLCPENATDREVFWSVVDDGGIPLKIAEIEPDGRKVKVRAKSDGSFRLRCMSKCGTDKIRIISQLEFMISGLGTAFTNPYEFVSAGLYNYSKGDIGNGNEHGVATARDGESQVGFRDIDFGPYGSDEIILPIFALTDDPYEIQIYEGIPEEGGELIADVIYQKPKMWNVYQEAVYKLNKRLKGVTGICFVVKEKLHIKGFRFKKYNRAWQQVPVTECDRIYGDSFERQEEAICKIGNNVTIEFENLEFGDQGAGKLILCGSTPLEKNTIIVRFISDGKEERQMLEFAGGQETQEFVLKPVYGTKTVSFVFLPGSSFDFRWFCFKKQGEK</sequence>
<dbReference type="PANTHER" id="PTHR42732:SF1">
    <property type="entry name" value="BETA-MANNOSIDASE"/>
    <property type="match status" value="1"/>
</dbReference>
<dbReference type="PROSITE" id="PS00608">
    <property type="entry name" value="GLYCOSYL_HYDROL_F2_2"/>
    <property type="match status" value="1"/>
</dbReference>
<dbReference type="PRINTS" id="PR00132">
    <property type="entry name" value="GLHYDRLASE2"/>
</dbReference>
<dbReference type="EMBL" id="JAAITA010000003">
    <property type="protein sequence ID" value="NSJ85292.1"/>
    <property type="molecule type" value="Genomic_DNA"/>
</dbReference>
<dbReference type="Pfam" id="PF18565">
    <property type="entry name" value="Glyco_hydro2_C5"/>
    <property type="match status" value="1"/>
</dbReference>
<comment type="caution">
    <text evidence="9">The sequence shown here is derived from an EMBL/GenBank/DDBJ whole genome shotgun (WGS) entry which is preliminary data.</text>
</comment>
<evidence type="ECO:0000256" key="1">
    <source>
        <dbReference type="ARBA" id="ARBA00007401"/>
    </source>
</evidence>
<keyword evidence="3" id="KW-0326">Glycosidase</keyword>
<dbReference type="PANTHER" id="PTHR42732">
    <property type="entry name" value="BETA-GALACTOSIDASE"/>
    <property type="match status" value="1"/>
</dbReference>
<dbReference type="Gene3D" id="2.60.120.260">
    <property type="entry name" value="Galactose-binding domain-like"/>
    <property type="match status" value="1"/>
</dbReference>
<dbReference type="Proteomes" id="UP000822142">
    <property type="component" value="Unassembled WGS sequence"/>
</dbReference>
<dbReference type="Pfam" id="PF00703">
    <property type="entry name" value="Glyco_hydro_2"/>
    <property type="match status" value="1"/>
</dbReference>
<evidence type="ECO:0000256" key="2">
    <source>
        <dbReference type="ARBA" id="ARBA00022801"/>
    </source>
</evidence>
<feature type="domain" description="Glycoside hydrolase family 2" evidence="8">
    <location>
        <begin position="654"/>
        <end position="753"/>
    </location>
</feature>
<evidence type="ECO:0000313" key="9">
    <source>
        <dbReference type="EMBL" id="NSJ85292.1"/>
    </source>
</evidence>
<keyword evidence="10" id="KW-1185">Reference proteome</keyword>
<dbReference type="Gene3D" id="3.20.20.80">
    <property type="entry name" value="Glycosidases"/>
    <property type="match status" value="1"/>
</dbReference>
<dbReference type="SUPFAM" id="SSF49303">
    <property type="entry name" value="beta-Galactosidase/glucuronidase domain"/>
    <property type="match status" value="1"/>
</dbReference>
<dbReference type="InterPro" id="IPR023232">
    <property type="entry name" value="Glyco_hydro_2_AS"/>
</dbReference>
<evidence type="ECO:0000259" key="6">
    <source>
        <dbReference type="Pfam" id="PF02837"/>
    </source>
</evidence>
<organism evidence="9 10">
    <name type="scientific">Blautia hansenii</name>
    <name type="common">Ruminococcus hansenii</name>
    <dbReference type="NCBI Taxonomy" id="1322"/>
    <lineage>
        <taxon>Bacteria</taxon>
        <taxon>Bacillati</taxon>
        <taxon>Bacillota</taxon>
        <taxon>Clostridia</taxon>
        <taxon>Lachnospirales</taxon>
        <taxon>Lachnospiraceae</taxon>
        <taxon>Blautia</taxon>
    </lineage>
</organism>
<dbReference type="InterPro" id="IPR051913">
    <property type="entry name" value="GH2_Domain-Containing"/>
</dbReference>
<dbReference type="InterPro" id="IPR006102">
    <property type="entry name" value="Ig-like_GH2"/>
</dbReference>
<dbReference type="Pfam" id="PF02836">
    <property type="entry name" value="Glyco_hydro_2_C"/>
    <property type="match status" value="1"/>
</dbReference>
<dbReference type="InterPro" id="IPR006101">
    <property type="entry name" value="Glyco_hydro_2"/>
</dbReference>
<dbReference type="SUPFAM" id="SSF51445">
    <property type="entry name" value="(Trans)glycosidases"/>
    <property type="match status" value="1"/>
</dbReference>
<evidence type="ECO:0000313" key="10">
    <source>
        <dbReference type="Proteomes" id="UP000822142"/>
    </source>
</evidence>
<dbReference type="InterPro" id="IPR036156">
    <property type="entry name" value="Beta-gal/glucu_dom_sf"/>
</dbReference>
<dbReference type="SUPFAM" id="SSF49785">
    <property type="entry name" value="Galactose-binding domain-like"/>
    <property type="match status" value="1"/>
</dbReference>
<feature type="domain" description="Glycoside hydrolase family 2 catalytic" evidence="5">
    <location>
        <begin position="258"/>
        <end position="393"/>
    </location>
</feature>
<dbReference type="Gene3D" id="2.60.40.10">
    <property type="entry name" value="Immunoglobulins"/>
    <property type="match status" value="3"/>
</dbReference>
<feature type="domain" description="Glycosyl hydrolases family 2 sugar binding" evidence="6">
    <location>
        <begin position="47"/>
        <end position="139"/>
    </location>
</feature>
<keyword evidence="2" id="KW-0378">Hydrolase</keyword>
<reference evidence="9 10" key="1">
    <citation type="journal article" date="2020" name="Cell Host Microbe">
        <title>Functional and Genomic Variation between Human-Derived Isolates of Lachnospiraceae Reveals Inter- and Intra-Species Diversity.</title>
        <authorList>
            <person name="Sorbara M.T."/>
            <person name="Littmann E.R."/>
            <person name="Fontana E."/>
            <person name="Moody T.U."/>
            <person name="Kohout C.E."/>
            <person name="Gjonbalaj M."/>
            <person name="Eaton V."/>
            <person name="Seok R."/>
            <person name="Leiner I.M."/>
            <person name="Pamer E.G."/>
        </authorList>
    </citation>
    <scope>NUCLEOTIDE SEQUENCE [LARGE SCALE GENOMIC DNA]</scope>
    <source>
        <strain evidence="9 10">MSK.15.26</strain>
    </source>
</reference>
<dbReference type="InterPro" id="IPR013783">
    <property type="entry name" value="Ig-like_fold"/>
</dbReference>
<evidence type="ECO:0000256" key="3">
    <source>
        <dbReference type="ARBA" id="ARBA00023295"/>
    </source>
</evidence>
<dbReference type="Pfam" id="PF16355">
    <property type="entry name" value="DUF4982"/>
    <property type="match status" value="1"/>
</dbReference>